<feature type="region of interest" description="Disordered" evidence="1">
    <location>
        <begin position="37"/>
        <end position="297"/>
    </location>
</feature>
<feature type="compositionally biased region" description="Low complexity" evidence="1">
    <location>
        <begin position="379"/>
        <end position="391"/>
    </location>
</feature>
<evidence type="ECO:0000256" key="1">
    <source>
        <dbReference type="SAM" id="MobiDB-lite"/>
    </source>
</evidence>
<feature type="compositionally biased region" description="Low complexity" evidence="1">
    <location>
        <begin position="267"/>
        <end position="282"/>
    </location>
</feature>
<dbReference type="Proteomes" id="UP001285441">
    <property type="component" value="Unassembled WGS sequence"/>
</dbReference>
<dbReference type="AlphaFoldDB" id="A0AAE0P8D7"/>
<feature type="compositionally biased region" description="Polar residues" evidence="1">
    <location>
        <begin position="47"/>
        <end position="63"/>
    </location>
</feature>
<feature type="compositionally biased region" description="Low complexity" evidence="1">
    <location>
        <begin position="843"/>
        <end position="856"/>
    </location>
</feature>
<name>A0AAE0P8D7_9PEZI</name>
<feature type="compositionally biased region" description="Basic and acidic residues" evidence="1">
    <location>
        <begin position="64"/>
        <end position="79"/>
    </location>
</feature>
<accession>A0AAE0P8D7</accession>
<feature type="compositionally biased region" description="Low complexity" evidence="1">
    <location>
        <begin position="238"/>
        <end position="249"/>
    </location>
</feature>
<feature type="region of interest" description="Disordered" evidence="1">
    <location>
        <begin position="379"/>
        <end position="478"/>
    </location>
</feature>
<reference evidence="2" key="2">
    <citation type="submission" date="2023-06" db="EMBL/GenBank/DDBJ databases">
        <authorList>
            <consortium name="Lawrence Berkeley National Laboratory"/>
            <person name="Haridas S."/>
            <person name="Hensen N."/>
            <person name="Bonometti L."/>
            <person name="Westerberg I."/>
            <person name="Brannstrom I.O."/>
            <person name="Guillou S."/>
            <person name="Cros-Aarteil S."/>
            <person name="Calhoun S."/>
            <person name="Kuo A."/>
            <person name="Mondo S."/>
            <person name="Pangilinan J."/>
            <person name="Riley R."/>
            <person name="LaButti K."/>
            <person name="Andreopoulos B."/>
            <person name="Lipzen A."/>
            <person name="Chen C."/>
            <person name="Yanf M."/>
            <person name="Daum C."/>
            <person name="Ng V."/>
            <person name="Clum A."/>
            <person name="Steindorff A."/>
            <person name="Ohm R."/>
            <person name="Martin F."/>
            <person name="Silar P."/>
            <person name="Natvig D."/>
            <person name="Lalanne C."/>
            <person name="Gautier V."/>
            <person name="Ament-velasquez S.L."/>
            <person name="Kruys A."/>
            <person name="Hutchinson M.I."/>
            <person name="Powell A.J."/>
            <person name="Barry K."/>
            <person name="Miller A.N."/>
            <person name="Grigoriev I.V."/>
            <person name="Debuchy R."/>
            <person name="Gladieux P."/>
            <person name="Thoren M.H."/>
            <person name="Johannesson H."/>
        </authorList>
    </citation>
    <scope>NUCLEOTIDE SEQUENCE</scope>
    <source>
        <strain evidence="2">CBS 232.78</strain>
    </source>
</reference>
<organism evidence="2 3">
    <name type="scientific">Podospora didyma</name>
    <dbReference type="NCBI Taxonomy" id="330526"/>
    <lineage>
        <taxon>Eukaryota</taxon>
        <taxon>Fungi</taxon>
        <taxon>Dikarya</taxon>
        <taxon>Ascomycota</taxon>
        <taxon>Pezizomycotina</taxon>
        <taxon>Sordariomycetes</taxon>
        <taxon>Sordariomycetidae</taxon>
        <taxon>Sordariales</taxon>
        <taxon>Podosporaceae</taxon>
        <taxon>Podospora</taxon>
    </lineage>
</organism>
<feature type="compositionally biased region" description="Polar residues" evidence="1">
    <location>
        <begin position="867"/>
        <end position="882"/>
    </location>
</feature>
<protein>
    <submittedName>
        <fullName evidence="2">Uncharacterized protein</fullName>
    </submittedName>
</protein>
<feature type="region of interest" description="Disordered" evidence="1">
    <location>
        <begin position="784"/>
        <end position="910"/>
    </location>
</feature>
<sequence length="968" mass="106254">MAPRTRSRVQDLEGRIYHSSPALQQVEFPARRHIVKTYGKRPPSARSLRQQTLTQIDYVTQSASKEDPEMSPTKKEPPGKRRKTMGDTPNSSFHTQTLTQLLSEKGENDAGDDPMLIKDSDADTDDEQDMIDLPMLPPWSAPKRKASESDGKSKANAPSPVPETPSHKKIKVNLDEVPSSQPTPFTPMLDRYDQIPERSPLKEKSTNVDAAPITIESMSKRPRNMVIQDSYSPGSRLSSSIAAQSSPPQKATPTNQPKRQPLGEIPVPSLELSEDVSVLLGENQTPTQNRAGSGRKRAFVEIPDSDDELDAFSPSPLKNSSVRRTPQCPLITGLFGSIVRSGGSTATSGPGIFNDESNGILANDDTGITTPTVKEAVAVVTSNNTAAISAEPAEEREDDEEEENEEEEEKGDEEVEPEEEREVDEEEAEALPNTTNSEVVEPSSLTSAPVQDHEMTEQESTEVTSSEAGDPPTPTPAARRVHIELSSSSVRQTADLGTPTRAVRRVHIELPVSSALEDIEPKTPTPVGRRVQIELPRSSIGEVLEETPRPLRRKSPLTAQRHTQARSQRHTQARSQRQTQAKSQGRSQAKSQFYSQGLESQRVPLDVIRSLGPQTDRTDILISIHPEPTEAIVDGTKDHEFRNYKFPPNVLRCWIYVTKPVGEVRYMVVLGPAKEPGEIDSDSGVGNAEFNDGTSGYKFAHHLVQVYELNNPVPLADMKDNGLGDGPPNRHRYIPPAIVGQLMANLRCSLFTDGDEELEEGLDDGEEDEDVTISQELAEQIRSDILSSTQMVPPSSSQRGRHHDDVIPASPEIIPASHPTTTPTAPAKTSAVRSSTRIRSRQTQKQQQQLQKSPSSIRRRHAANYIRPSQATTASEPSSPSQDFMEDDDDVGTSLSIPRPLPDSSGPSLRSLIDTFDDEIEQGSPIRLPLGIVEGSSQSAAMMQDSLLVDDVRRPPEIWDSDEGDFTE</sequence>
<feature type="compositionally biased region" description="Polar residues" evidence="1">
    <location>
        <begin position="573"/>
        <end position="597"/>
    </location>
</feature>
<proteinExistence type="predicted"/>
<feature type="compositionally biased region" description="Polar residues" evidence="1">
    <location>
        <begin position="432"/>
        <end position="449"/>
    </location>
</feature>
<dbReference type="EMBL" id="JAULSW010000001">
    <property type="protein sequence ID" value="KAK3394920.1"/>
    <property type="molecule type" value="Genomic_DNA"/>
</dbReference>
<evidence type="ECO:0000313" key="3">
    <source>
        <dbReference type="Proteomes" id="UP001285441"/>
    </source>
</evidence>
<gene>
    <name evidence="2" type="ORF">B0H63DRAFT_462387</name>
</gene>
<feature type="compositionally biased region" description="Polar residues" evidence="1">
    <location>
        <begin position="87"/>
        <end position="102"/>
    </location>
</feature>
<feature type="compositionally biased region" description="Basic and acidic residues" evidence="1">
    <location>
        <begin position="190"/>
        <end position="206"/>
    </location>
</feature>
<feature type="compositionally biased region" description="Low complexity" evidence="1">
    <location>
        <begin position="815"/>
        <end position="835"/>
    </location>
</feature>
<feature type="region of interest" description="Disordered" evidence="1">
    <location>
        <begin position="541"/>
        <end position="597"/>
    </location>
</feature>
<feature type="compositionally biased region" description="Polar residues" evidence="1">
    <location>
        <begin position="227"/>
        <end position="237"/>
    </location>
</feature>
<feature type="compositionally biased region" description="Acidic residues" evidence="1">
    <location>
        <begin position="392"/>
        <end position="429"/>
    </location>
</feature>
<reference evidence="2" key="1">
    <citation type="journal article" date="2023" name="Mol. Phylogenet. Evol.">
        <title>Genome-scale phylogeny and comparative genomics of the fungal order Sordariales.</title>
        <authorList>
            <person name="Hensen N."/>
            <person name="Bonometti L."/>
            <person name="Westerberg I."/>
            <person name="Brannstrom I.O."/>
            <person name="Guillou S."/>
            <person name="Cros-Aarteil S."/>
            <person name="Calhoun S."/>
            <person name="Haridas S."/>
            <person name="Kuo A."/>
            <person name="Mondo S."/>
            <person name="Pangilinan J."/>
            <person name="Riley R."/>
            <person name="LaButti K."/>
            <person name="Andreopoulos B."/>
            <person name="Lipzen A."/>
            <person name="Chen C."/>
            <person name="Yan M."/>
            <person name="Daum C."/>
            <person name="Ng V."/>
            <person name="Clum A."/>
            <person name="Steindorff A."/>
            <person name="Ohm R.A."/>
            <person name="Martin F."/>
            <person name="Silar P."/>
            <person name="Natvig D.O."/>
            <person name="Lalanne C."/>
            <person name="Gautier V."/>
            <person name="Ament-Velasquez S.L."/>
            <person name="Kruys A."/>
            <person name="Hutchinson M.I."/>
            <person name="Powell A.J."/>
            <person name="Barry K."/>
            <person name="Miller A.N."/>
            <person name="Grigoriev I.V."/>
            <person name="Debuchy R."/>
            <person name="Gladieux P."/>
            <person name="Hiltunen Thoren M."/>
            <person name="Johannesson H."/>
        </authorList>
    </citation>
    <scope>NUCLEOTIDE SEQUENCE</scope>
    <source>
        <strain evidence="2">CBS 232.78</strain>
    </source>
</reference>
<comment type="caution">
    <text evidence="2">The sequence shown here is derived from an EMBL/GenBank/DDBJ whole genome shotgun (WGS) entry which is preliminary data.</text>
</comment>
<feature type="compositionally biased region" description="Basic residues" evidence="1">
    <location>
        <begin position="563"/>
        <end position="572"/>
    </location>
</feature>
<feature type="compositionally biased region" description="Polar residues" evidence="1">
    <location>
        <begin position="785"/>
        <end position="798"/>
    </location>
</feature>
<evidence type="ECO:0000313" key="2">
    <source>
        <dbReference type="EMBL" id="KAK3394920.1"/>
    </source>
</evidence>
<keyword evidence="3" id="KW-1185">Reference proteome</keyword>